<dbReference type="EMBL" id="LGKP01000042">
    <property type="protein sequence ID" value="KPL79996.1"/>
    <property type="molecule type" value="Genomic_DNA"/>
</dbReference>
<proteinExistence type="predicted"/>
<dbReference type="SUPFAM" id="SSF52402">
    <property type="entry name" value="Adenine nucleotide alpha hydrolases-like"/>
    <property type="match status" value="1"/>
</dbReference>
<dbReference type="RefSeq" id="WP_054537351.1">
    <property type="nucleotide sequence ID" value="NZ_LGKP01000042.1"/>
</dbReference>
<evidence type="ECO:0008006" key="3">
    <source>
        <dbReference type="Google" id="ProtNLM"/>
    </source>
</evidence>
<evidence type="ECO:0000313" key="2">
    <source>
        <dbReference type="Proteomes" id="UP000050277"/>
    </source>
</evidence>
<protein>
    <recommendedName>
        <fullName evidence="3">Phosphoadenosine phosphosulphate reductase domain-containing protein</fullName>
    </recommendedName>
</protein>
<organism evidence="1 2">
    <name type="scientific">Herpetosiphon geysericola</name>
    <dbReference type="NCBI Taxonomy" id="70996"/>
    <lineage>
        <taxon>Bacteria</taxon>
        <taxon>Bacillati</taxon>
        <taxon>Chloroflexota</taxon>
        <taxon>Chloroflexia</taxon>
        <taxon>Herpetosiphonales</taxon>
        <taxon>Herpetosiphonaceae</taxon>
        <taxon>Herpetosiphon</taxon>
    </lineage>
</organism>
<dbReference type="OrthoDB" id="9772814at2"/>
<dbReference type="STRING" id="70996.SE18_25785"/>
<name>A0A0P6XCB5_9CHLR</name>
<sequence>MQTSMFDMPWPLSMNPNRNIDLLLATYEPTSIWISVSGGIDSDATAIWARQRWPDLPLVLWHAYLAEMDWPQTQDHLEHLAIALGNCRLMIRQAVYERSGGITPGGHASLRLRRSHDVDKFGPATDSDSAAVKTLWDLVAARSNMPPTSGIRYCTKYLKGQLCDHDLRSHRNELGNRPILLSGERWAESSKRADVLHAEWRIPLQPSRRRPDGHAVLWMRPVVDLALYQVTRMVLNAGISPHSGYELQGETLAAMLDPYRPERGRARLSCVTCIFSNQTHLQHAYNTAPDLIGQYIDRAKDFEMATGYTWQQAGPLLIH</sequence>
<dbReference type="InterPro" id="IPR014729">
    <property type="entry name" value="Rossmann-like_a/b/a_fold"/>
</dbReference>
<accession>A0A0P6XCB5</accession>
<evidence type="ECO:0000313" key="1">
    <source>
        <dbReference type="EMBL" id="KPL79996.1"/>
    </source>
</evidence>
<gene>
    <name evidence="1" type="ORF">SE18_25785</name>
</gene>
<keyword evidence="2" id="KW-1185">Reference proteome</keyword>
<dbReference type="AlphaFoldDB" id="A0A0P6XCB5"/>
<dbReference type="Gene3D" id="3.40.50.620">
    <property type="entry name" value="HUPs"/>
    <property type="match status" value="1"/>
</dbReference>
<reference evidence="1 2" key="1">
    <citation type="submission" date="2015-07" db="EMBL/GenBank/DDBJ databases">
        <title>Whole genome sequence of Herpetosiphon geysericola DSM 7119.</title>
        <authorList>
            <person name="Hemp J."/>
            <person name="Ward L.M."/>
            <person name="Pace L.A."/>
            <person name="Fischer W.W."/>
        </authorList>
    </citation>
    <scope>NUCLEOTIDE SEQUENCE [LARGE SCALE GENOMIC DNA]</scope>
    <source>
        <strain evidence="1 2">DSM 7119</strain>
    </source>
</reference>
<dbReference type="Proteomes" id="UP000050277">
    <property type="component" value="Unassembled WGS sequence"/>
</dbReference>
<comment type="caution">
    <text evidence="1">The sequence shown here is derived from an EMBL/GenBank/DDBJ whole genome shotgun (WGS) entry which is preliminary data.</text>
</comment>